<reference evidence="1 2" key="1">
    <citation type="submission" date="2019-09" db="EMBL/GenBank/DDBJ databases">
        <title>Bird 10,000 Genomes (B10K) Project - Family phase.</title>
        <authorList>
            <person name="Zhang G."/>
        </authorList>
    </citation>
    <scope>NUCLEOTIDE SEQUENCE [LARGE SCALE GENOMIC DNA]</scope>
    <source>
        <strain evidence="1">B10K-DU-029-77</strain>
    </source>
</reference>
<accession>A0A7K6LWD8</accession>
<dbReference type="AlphaFoldDB" id="A0A7K6LWD8"/>
<dbReference type="Proteomes" id="UP000534626">
    <property type="component" value="Unassembled WGS sequence"/>
</dbReference>
<keyword evidence="2" id="KW-1185">Reference proteome</keyword>
<protein>
    <submittedName>
        <fullName evidence="1">ABA1 protein</fullName>
    </submittedName>
</protein>
<sequence>MKDSGVSYEELKAKVEGMIQNVTDPAKKQKIHLYGPLCSEIFRYQQKRDLHGHSLEDYFQTHLSWLTDTQKNEIRKLKE</sequence>
<dbReference type="InterPro" id="IPR038289">
    <property type="entry name" value="DVA-1_sf"/>
</dbReference>
<gene>
    <name evidence="1" type="primary">Aba1</name>
    <name evidence="1" type="ORF">FALFRO_R15425</name>
</gene>
<name>A0A7K6LWD8_9CORV</name>
<comment type="caution">
    <text evidence="1">The sequence shown here is derived from an EMBL/GenBank/DDBJ whole genome shotgun (WGS) entry which is preliminary data.</text>
</comment>
<feature type="non-terminal residue" evidence="1">
    <location>
        <position position="79"/>
    </location>
</feature>
<feature type="non-terminal residue" evidence="1">
    <location>
        <position position="1"/>
    </location>
</feature>
<proteinExistence type="predicted"/>
<evidence type="ECO:0000313" key="2">
    <source>
        <dbReference type="Proteomes" id="UP000534626"/>
    </source>
</evidence>
<evidence type="ECO:0000313" key="1">
    <source>
        <dbReference type="EMBL" id="NWW29206.1"/>
    </source>
</evidence>
<dbReference type="OrthoDB" id="5823468at2759"/>
<dbReference type="Gene3D" id="1.10.533.30">
    <property type="entry name" value="Nematode polyprotein allergen ABA-1"/>
    <property type="match status" value="2"/>
</dbReference>
<organism evidence="1 2">
    <name type="scientific">Falcunculus frontatus</name>
    <name type="common">Eastern shriketit</name>
    <dbReference type="NCBI Taxonomy" id="254539"/>
    <lineage>
        <taxon>Eukaryota</taxon>
        <taxon>Metazoa</taxon>
        <taxon>Chordata</taxon>
        <taxon>Craniata</taxon>
        <taxon>Vertebrata</taxon>
        <taxon>Euteleostomi</taxon>
        <taxon>Archelosauria</taxon>
        <taxon>Archosauria</taxon>
        <taxon>Dinosauria</taxon>
        <taxon>Saurischia</taxon>
        <taxon>Theropoda</taxon>
        <taxon>Coelurosauria</taxon>
        <taxon>Aves</taxon>
        <taxon>Neognathae</taxon>
        <taxon>Neoaves</taxon>
        <taxon>Telluraves</taxon>
        <taxon>Australaves</taxon>
        <taxon>Passeriformes</taxon>
        <taxon>Corvoidea</taxon>
        <taxon>Pachycephalidae</taxon>
        <taxon>Falcunculus</taxon>
    </lineage>
</organism>
<dbReference type="EMBL" id="VZRV01021335">
    <property type="protein sequence ID" value="NWW29206.1"/>
    <property type="molecule type" value="Genomic_DNA"/>
</dbReference>